<dbReference type="Proteomes" id="UP000010384">
    <property type="component" value="Plasmid pCHRO.01"/>
</dbReference>
<sequence length="63" mass="7493">MNYELRISNYLVMSFLKPHEMIQYEKRLWKKAMDIVKEKGGMITITALSQLLSSLMRNHFDLS</sequence>
<organism evidence="1 2">
    <name type="scientific">Chroococcidiopsis thermalis (strain PCC 7203)</name>
    <dbReference type="NCBI Taxonomy" id="251229"/>
    <lineage>
        <taxon>Bacteria</taxon>
        <taxon>Bacillati</taxon>
        <taxon>Cyanobacteriota</taxon>
        <taxon>Cyanophyceae</taxon>
        <taxon>Chroococcidiopsidales</taxon>
        <taxon>Chroococcidiopsidaceae</taxon>
        <taxon>Chroococcidiopsis</taxon>
    </lineage>
</organism>
<geneLocation type="plasmid" evidence="1 2">
    <name>pCHRO.01</name>
</geneLocation>
<name>K9U9X9_CHRTP</name>
<reference evidence="1 2" key="1">
    <citation type="submission" date="2012-06" db="EMBL/GenBank/DDBJ databases">
        <title>Finished plasmid 1 of genome of Chroococcidiopsis thermalis PCC 7203.</title>
        <authorList>
            <consortium name="US DOE Joint Genome Institute"/>
            <person name="Gugger M."/>
            <person name="Coursin T."/>
            <person name="Rippka R."/>
            <person name="Tandeau De Marsac N."/>
            <person name="Huntemann M."/>
            <person name="Wei C.-L."/>
            <person name="Han J."/>
            <person name="Detter J.C."/>
            <person name="Han C."/>
            <person name="Tapia R."/>
            <person name="Davenport K."/>
            <person name="Daligault H."/>
            <person name="Erkkila T."/>
            <person name="Gu W."/>
            <person name="Munk A.C.C."/>
            <person name="Teshima H."/>
            <person name="Xu Y."/>
            <person name="Chain P."/>
            <person name="Chen A."/>
            <person name="Krypides N."/>
            <person name="Mavromatis K."/>
            <person name="Markowitz V."/>
            <person name="Szeto E."/>
            <person name="Ivanova N."/>
            <person name="Mikhailova N."/>
            <person name="Ovchinnikova G."/>
            <person name="Pagani I."/>
            <person name="Pati A."/>
            <person name="Goodwin L."/>
            <person name="Peters L."/>
            <person name="Pitluck S."/>
            <person name="Woyke T."/>
            <person name="Kerfeld C."/>
        </authorList>
    </citation>
    <scope>NUCLEOTIDE SEQUENCE [LARGE SCALE GENOMIC DNA]</scope>
    <source>
        <strain evidence="1 2">PCC 7203</strain>
        <plasmid evidence="1 2">pCHRO.01</plasmid>
    </source>
</reference>
<evidence type="ECO:0000313" key="1">
    <source>
        <dbReference type="EMBL" id="AFY91231.1"/>
    </source>
</evidence>
<gene>
    <name evidence="1" type="ORF">Chro_5896</name>
</gene>
<dbReference type="HOGENOM" id="CLU_2877652_0_0_3"/>
<dbReference type="AlphaFoldDB" id="K9U9X9"/>
<proteinExistence type="predicted"/>
<keyword evidence="1" id="KW-0614">Plasmid</keyword>
<dbReference type="InParanoid" id="K9U9X9"/>
<evidence type="ECO:0000313" key="2">
    <source>
        <dbReference type="Proteomes" id="UP000010384"/>
    </source>
</evidence>
<dbReference type="OrthoDB" id="6960201at2"/>
<dbReference type="EMBL" id="CP003598">
    <property type="protein sequence ID" value="AFY91231.1"/>
    <property type="molecule type" value="Genomic_DNA"/>
</dbReference>
<keyword evidence="2" id="KW-1185">Reference proteome</keyword>
<dbReference type="KEGG" id="cthe:Chro_5896"/>
<accession>K9U9X9</accession>
<protein>
    <submittedName>
        <fullName evidence="1">Uncharacterized protein</fullName>
    </submittedName>
</protein>